<evidence type="ECO:0000256" key="13">
    <source>
        <dbReference type="ARBA" id="ARBA00063132"/>
    </source>
</evidence>
<dbReference type="SUPFAM" id="SSF88723">
    <property type="entry name" value="PIN domain-like"/>
    <property type="match status" value="1"/>
</dbReference>
<keyword evidence="7" id="KW-0227">DNA damage</keyword>
<comment type="subunit">
    <text evidence="13">Largely monomeric, dimerizes on the Holliday junction and the first nick occurs upon dimerization at the junction.</text>
</comment>
<dbReference type="CDD" id="cd09869">
    <property type="entry name" value="PIN_GEN1"/>
    <property type="match status" value="1"/>
</dbReference>
<evidence type="ECO:0000256" key="14">
    <source>
        <dbReference type="ARBA" id="ARBA00070188"/>
    </source>
</evidence>
<dbReference type="GO" id="GO:0017108">
    <property type="term" value="F:5'-flap endonuclease activity"/>
    <property type="evidence" value="ECO:0007669"/>
    <property type="project" value="UniProtKB-ARBA"/>
</dbReference>
<dbReference type="Gene3D" id="1.10.150.20">
    <property type="entry name" value="5' to 3' exonuclease, C-terminal subdomain"/>
    <property type="match status" value="1"/>
</dbReference>
<dbReference type="SMART" id="SM00279">
    <property type="entry name" value="HhH2"/>
    <property type="match status" value="1"/>
</dbReference>
<comment type="similarity">
    <text evidence="12">Belongs to the XPG/RAD2 endonuclease family. GEN subfamily.</text>
</comment>
<evidence type="ECO:0000256" key="8">
    <source>
        <dbReference type="ARBA" id="ARBA00022801"/>
    </source>
</evidence>
<evidence type="ECO:0000256" key="11">
    <source>
        <dbReference type="ARBA" id="ARBA00023242"/>
    </source>
</evidence>
<dbReference type="SMART" id="SM00484">
    <property type="entry name" value="XPGI"/>
    <property type="match status" value="1"/>
</dbReference>
<keyword evidence="9" id="KW-0460">Magnesium</keyword>
<evidence type="ECO:0000256" key="6">
    <source>
        <dbReference type="ARBA" id="ARBA00022759"/>
    </source>
</evidence>
<evidence type="ECO:0000256" key="10">
    <source>
        <dbReference type="ARBA" id="ARBA00023204"/>
    </source>
</evidence>
<dbReference type="SUPFAM" id="SSF47807">
    <property type="entry name" value="5' to 3' exonuclease, C-terminal subdomain"/>
    <property type="match status" value="1"/>
</dbReference>
<evidence type="ECO:0000256" key="4">
    <source>
        <dbReference type="ARBA" id="ARBA00022722"/>
    </source>
</evidence>
<dbReference type="PANTHER" id="PTHR11081:SF70">
    <property type="entry name" value="FLAP ENDONUCLEASE GEN HOMOLOG 1"/>
    <property type="match status" value="1"/>
</dbReference>
<dbReference type="InterPro" id="IPR036279">
    <property type="entry name" value="5-3_exonuclease_C_sf"/>
</dbReference>
<dbReference type="Pfam" id="PF00752">
    <property type="entry name" value="XPG_N"/>
    <property type="match status" value="1"/>
</dbReference>
<reference evidence="17" key="1">
    <citation type="submission" date="2021-10" db="EMBL/GenBank/DDBJ databases">
        <title>Tropical sea cucumber genome reveals ecological adaptation and Cuvierian tubules defense mechanism.</title>
        <authorList>
            <person name="Chen T."/>
        </authorList>
    </citation>
    <scope>NUCLEOTIDE SEQUENCE</scope>
    <source>
        <strain evidence="17">Nanhai2018</strain>
        <tissue evidence="17">Muscle</tissue>
    </source>
</reference>
<evidence type="ECO:0000256" key="12">
    <source>
        <dbReference type="ARBA" id="ARBA00038112"/>
    </source>
</evidence>
<keyword evidence="5" id="KW-0479">Metal-binding</keyword>
<dbReference type="InterPro" id="IPR029060">
    <property type="entry name" value="PIN-like_dom_sf"/>
</dbReference>
<keyword evidence="11" id="KW-0539">Nucleus</keyword>
<dbReference type="Proteomes" id="UP001152320">
    <property type="component" value="Unassembled WGS sequence"/>
</dbReference>
<evidence type="ECO:0000256" key="3">
    <source>
        <dbReference type="ARBA" id="ARBA00022553"/>
    </source>
</evidence>
<dbReference type="EMBL" id="JAIZAY010000496">
    <property type="protein sequence ID" value="KAJ8018260.1"/>
    <property type="molecule type" value="Genomic_DNA"/>
</dbReference>
<evidence type="ECO:0000256" key="5">
    <source>
        <dbReference type="ARBA" id="ARBA00022723"/>
    </source>
</evidence>
<dbReference type="FunFam" id="1.10.150.20:FF:000030">
    <property type="entry name" value="Flap endonuclease GEN-like 1"/>
    <property type="match status" value="1"/>
</dbReference>
<protein>
    <recommendedName>
        <fullName evidence="14">Flap endonuclease GEN homolog 1</fullName>
    </recommendedName>
</protein>
<dbReference type="FunFam" id="3.40.50.1010:FF:000024">
    <property type="entry name" value="flap endonuclease GEN homolog 1"/>
    <property type="match status" value="1"/>
</dbReference>
<keyword evidence="10" id="KW-0234">DNA repair</keyword>
<feature type="domain" description="XPG N-terminal" evidence="16">
    <location>
        <begin position="1"/>
        <end position="96"/>
    </location>
</feature>
<comment type="cofactor">
    <cofactor evidence="1">
        <name>Mg(2+)</name>
        <dbReference type="ChEBI" id="CHEBI:18420"/>
    </cofactor>
</comment>
<sequence length="256" mass="28458">MGVKELWTILSPAKKEVSLDTLTGQTIAVDLSVWICENQGVKAVQGKVSKPHLRNLFFRISNLIQLGITLVFVVDGDPPELKWETISNRINSRYKGRGRGSTKDYKIGKPGRSHFKRQIKECLELLDHLGVPYVQSKGEAEALCALLNQEGVVDGCITEDGDVFLYGATTVYRNFNLAGKNPVIDCYKMANIKRQLGLTREALVALALLLGCDYVPRGVPGVGKVHALQLISQFEGSNILEQFKRWANGNVEFQRK</sequence>
<keyword evidence="6 17" id="KW-0255">Endonuclease</keyword>
<dbReference type="AlphaFoldDB" id="A0A9Q1B9J8"/>
<evidence type="ECO:0000256" key="7">
    <source>
        <dbReference type="ARBA" id="ARBA00022763"/>
    </source>
</evidence>
<dbReference type="SMART" id="SM00485">
    <property type="entry name" value="XPGN"/>
    <property type="match status" value="1"/>
</dbReference>
<dbReference type="PRINTS" id="PR00853">
    <property type="entry name" value="XPGRADSUPER"/>
</dbReference>
<dbReference type="GO" id="GO:0046872">
    <property type="term" value="F:metal ion binding"/>
    <property type="evidence" value="ECO:0007669"/>
    <property type="project" value="UniProtKB-KW"/>
</dbReference>
<feature type="domain" description="XPG-I" evidence="15">
    <location>
        <begin position="127"/>
        <end position="198"/>
    </location>
</feature>
<evidence type="ECO:0000313" key="18">
    <source>
        <dbReference type="Proteomes" id="UP001152320"/>
    </source>
</evidence>
<keyword evidence="18" id="KW-1185">Reference proteome</keyword>
<dbReference type="PANTHER" id="PTHR11081">
    <property type="entry name" value="FLAP ENDONUCLEASE FAMILY MEMBER"/>
    <property type="match status" value="1"/>
</dbReference>
<keyword evidence="3" id="KW-0597">Phosphoprotein</keyword>
<dbReference type="InterPro" id="IPR006084">
    <property type="entry name" value="XPG/Rad2"/>
</dbReference>
<evidence type="ECO:0000313" key="17">
    <source>
        <dbReference type="EMBL" id="KAJ8018260.1"/>
    </source>
</evidence>
<evidence type="ECO:0000256" key="2">
    <source>
        <dbReference type="ARBA" id="ARBA00004123"/>
    </source>
</evidence>
<evidence type="ECO:0000259" key="15">
    <source>
        <dbReference type="SMART" id="SM00484"/>
    </source>
</evidence>
<dbReference type="Pfam" id="PF00867">
    <property type="entry name" value="XPG_I"/>
    <property type="match status" value="1"/>
</dbReference>
<evidence type="ECO:0000259" key="16">
    <source>
        <dbReference type="SMART" id="SM00485"/>
    </source>
</evidence>
<name>A0A9Q1B9J8_HOLLE</name>
<organism evidence="17 18">
    <name type="scientific">Holothuria leucospilota</name>
    <name type="common">Black long sea cucumber</name>
    <name type="synonym">Mertensiothuria leucospilota</name>
    <dbReference type="NCBI Taxonomy" id="206669"/>
    <lineage>
        <taxon>Eukaryota</taxon>
        <taxon>Metazoa</taxon>
        <taxon>Echinodermata</taxon>
        <taxon>Eleutherozoa</taxon>
        <taxon>Echinozoa</taxon>
        <taxon>Holothuroidea</taxon>
        <taxon>Aspidochirotacea</taxon>
        <taxon>Aspidochirotida</taxon>
        <taxon>Holothuriidae</taxon>
        <taxon>Holothuria</taxon>
    </lineage>
</organism>
<accession>A0A9Q1B9J8</accession>
<dbReference type="GO" id="GO:0006281">
    <property type="term" value="P:DNA repair"/>
    <property type="evidence" value="ECO:0007669"/>
    <property type="project" value="UniProtKB-KW"/>
</dbReference>
<dbReference type="InterPro" id="IPR006085">
    <property type="entry name" value="XPG_DNA_repair_N"/>
</dbReference>
<gene>
    <name evidence="17" type="ORF">HOLleu_43844</name>
</gene>
<evidence type="ECO:0000256" key="1">
    <source>
        <dbReference type="ARBA" id="ARBA00001946"/>
    </source>
</evidence>
<dbReference type="GO" id="GO:0000400">
    <property type="term" value="F:four-way junction DNA binding"/>
    <property type="evidence" value="ECO:0007669"/>
    <property type="project" value="UniProtKB-ARBA"/>
</dbReference>
<keyword evidence="8" id="KW-0378">Hydrolase</keyword>
<dbReference type="Gene3D" id="3.40.50.1010">
    <property type="entry name" value="5'-nuclease"/>
    <property type="match status" value="1"/>
</dbReference>
<evidence type="ECO:0000256" key="9">
    <source>
        <dbReference type="ARBA" id="ARBA00022842"/>
    </source>
</evidence>
<comment type="caution">
    <text evidence="17">The sequence shown here is derived from an EMBL/GenBank/DDBJ whole genome shotgun (WGS) entry which is preliminary data.</text>
</comment>
<dbReference type="OrthoDB" id="2959108at2759"/>
<keyword evidence="4" id="KW-0540">Nuclease</keyword>
<dbReference type="GO" id="GO:0008821">
    <property type="term" value="F:crossover junction DNA endonuclease activity"/>
    <property type="evidence" value="ECO:0007669"/>
    <property type="project" value="UniProtKB-ARBA"/>
</dbReference>
<dbReference type="InterPro" id="IPR008918">
    <property type="entry name" value="HhH2"/>
</dbReference>
<comment type="subcellular location">
    <subcellularLocation>
        <location evidence="2">Nucleus</location>
    </subcellularLocation>
</comment>
<dbReference type="InterPro" id="IPR006086">
    <property type="entry name" value="XPG-I_dom"/>
</dbReference>
<proteinExistence type="inferred from homology"/>
<dbReference type="GO" id="GO:0005634">
    <property type="term" value="C:nucleus"/>
    <property type="evidence" value="ECO:0007669"/>
    <property type="project" value="UniProtKB-SubCell"/>
</dbReference>